<dbReference type="SUPFAM" id="SSF47090">
    <property type="entry name" value="PGBD-like"/>
    <property type="match status" value="1"/>
</dbReference>
<dbReference type="Gene3D" id="1.10.101.10">
    <property type="entry name" value="PGBD-like superfamily/PGBD"/>
    <property type="match status" value="1"/>
</dbReference>
<dbReference type="NCBIfam" id="TIGR02283">
    <property type="entry name" value="MltB_2"/>
    <property type="match status" value="1"/>
</dbReference>
<dbReference type="OrthoDB" id="9808544at2"/>
<dbReference type="GO" id="GO:0008933">
    <property type="term" value="F:peptidoglycan lytic transglycosylase activity"/>
    <property type="evidence" value="ECO:0007669"/>
    <property type="project" value="TreeGrafter"/>
</dbReference>
<dbReference type="InterPro" id="IPR002477">
    <property type="entry name" value="Peptidoglycan-bd-like"/>
</dbReference>
<dbReference type="EMBL" id="SMFP01000008">
    <property type="protein sequence ID" value="TDE37109.1"/>
    <property type="molecule type" value="Genomic_DNA"/>
</dbReference>
<dbReference type="AlphaFoldDB" id="A0A4R5EQN3"/>
<evidence type="ECO:0000259" key="2">
    <source>
        <dbReference type="Pfam" id="PF13406"/>
    </source>
</evidence>
<dbReference type="Proteomes" id="UP000294662">
    <property type="component" value="Unassembled WGS sequence"/>
</dbReference>
<dbReference type="RefSeq" id="WP_132830045.1">
    <property type="nucleotide sequence ID" value="NZ_SMFP01000008.1"/>
</dbReference>
<evidence type="ECO:0000313" key="3">
    <source>
        <dbReference type="EMBL" id="TDE37109.1"/>
    </source>
</evidence>
<name>A0A4R5EQN3_9RHOB</name>
<dbReference type="Gene3D" id="1.10.8.350">
    <property type="entry name" value="Bacterial muramidase"/>
    <property type="match status" value="1"/>
</dbReference>
<dbReference type="SUPFAM" id="SSF53955">
    <property type="entry name" value="Lysozyme-like"/>
    <property type="match status" value="1"/>
</dbReference>
<dbReference type="Pfam" id="PF01471">
    <property type="entry name" value="PG_binding_1"/>
    <property type="match status" value="1"/>
</dbReference>
<comment type="caution">
    <text evidence="3">The sequence shown here is derived from an EMBL/GenBank/DDBJ whole genome shotgun (WGS) entry which is preliminary data.</text>
</comment>
<feature type="domain" description="Transglycosylase SLT" evidence="2">
    <location>
        <begin position="76"/>
        <end position="367"/>
    </location>
</feature>
<organism evidence="3 4">
    <name type="scientific">Antarcticimicrobium sediminis</name>
    <dbReference type="NCBI Taxonomy" id="2546227"/>
    <lineage>
        <taxon>Bacteria</taxon>
        <taxon>Pseudomonadati</taxon>
        <taxon>Pseudomonadota</taxon>
        <taxon>Alphaproteobacteria</taxon>
        <taxon>Rhodobacterales</taxon>
        <taxon>Paracoccaceae</taxon>
        <taxon>Antarcticimicrobium</taxon>
    </lineage>
</organism>
<protein>
    <submittedName>
        <fullName evidence="3">Lytic murein transglycosylase</fullName>
    </submittedName>
</protein>
<dbReference type="PANTHER" id="PTHR30163:SF8">
    <property type="entry name" value="LYTIC MUREIN TRANSGLYCOSYLASE"/>
    <property type="match status" value="1"/>
</dbReference>
<keyword evidence="4" id="KW-1185">Reference proteome</keyword>
<dbReference type="InterPro" id="IPR036366">
    <property type="entry name" value="PGBDSf"/>
</dbReference>
<dbReference type="Gene3D" id="1.10.530.10">
    <property type="match status" value="1"/>
</dbReference>
<dbReference type="InterPro" id="IPR031304">
    <property type="entry name" value="SLT_2"/>
</dbReference>
<proteinExistence type="predicted"/>
<accession>A0A4R5EQN3</accession>
<dbReference type="InterPro" id="IPR043426">
    <property type="entry name" value="MltB-like"/>
</dbReference>
<dbReference type="InterPro" id="IPR036365">
    <property type="entry name" value="PGBD-like_sf"/>
</dbReference>
<dbReference type="Pfam" id="PF13406">
    <property type="entry name" value="SLT_2"/>
    <property type="match status" value="1"/>
</dbReference>
<dbReference type="FunFam" id="1.10.8.350:FF:000001">
    <property type="entry name" value="Lytic murein transglycosylase B"/>
    <property type="match status" value="1"/>
</dbReference>
<dbReference type="PANTHER" id="PTHR30163">
    <property type="entry name" value="MEMBRANE-BOUND LYTIC MUREIN TRANSGLYCOSYLASE B"/>
    <property type="match status" value="1"/>
</dbReference>
<sequence length="444" mass="48542">MRVWIYAAGLALIGTGPGIAEAVDRSPRPVHRAFDAPETVGRASSSVLISLRPSLRPDTVGSATPPIDTRAENARFQNWIGAFKQRAIAQGIRADVLERAFEGVSFDADVIRRDRTQSEFSKPIWEYLDSAASDERVANGRAALQQHRATLDRIERRFGVDKEVVVAIWGMESAFGSYRGRNNVVRSLSTLAFEGRRAAFFEAQLIAALRILQSGDTTPENMTGSWAGAMGHTQFMPTSYLDHAVDLTGDGRRDIWSDNPSDALASTAAYLKHFGWTKDQPWGVEVRLPQDFDYALAQRQIKKTPGDWARLGVRGVNGRAVPDHGKAAILLPAGGHGAAFMVFDNFRVIERYNAADAYVIGVGHLADRIAGGEPIQAAWPQGDRGLSFTERKEMQQRLTARGFPTAGVDGRIGPKTMAAVRAYQVANGLLPDGYASLGLLKRLR</sequence>
<dbReference type="GO" id="GO:0009253">
    <property type="term" value="P:peptidoglycan catabolic process"/>
    <property type="evidence" value="ECO:0007669"/>
    <property type="project" value="TreeGrafter"/>
</dbReference>
<gene>
    <name evidence="3" type="ORF">E1B25_13520</name>
</gene>
<dbReference type="CDD" id="cd13399">
    <property type="entry name" value="Slt35-like"/>
    <property type="match status" value="1"/>
</dbReference>
<reference evidence="3 4" key="1">
    <citation type="submission" date="2019-03" db="EMBL/GenBank/DDBJ databases">
        <authorList>
            <person name="Zhang S."/>
        </authorList>
    </citation>
    <scope>NUCLEOTIDE SEQUENCE [LARGE SCALE GENOMIC DNA]</scope>
    <source>
        <strain evidence="3 4">S4J41</strain>
    </source>
</reference>
<dbReference type="InterPro" id="IPR011970">
    <property type="entry name" value="MltB_2"/>
</dbReference>
<evidence type="ECO:0000259" key="1">
    <source>
        <dbReference type="Pfam" id="PF01471"/>
    </source>
</evidence>
<feature type="domain" description="Peptidoglycan binding-like" evidence="1">
    <location>
        <begin position="390"/>
        <end position="443"/>
    </location>
</feature>
<evidence type="ECO:0000313" key="4">
    <source>
        <dbReference type="Proteomes" id="UP000294662"/>
    </source>
</evidence>
<dbReference type="InterPro" id="IPR023346">
    <property type="entry name" value="Lysozyme-like_dom_sf"/>
</dbReference>